<name>A0A2I7SFZ5_9FLAO</name>
<reference evidence="2" key="1">
    <citation type="submission" date="2018-01" db="EMBL/GenBank/DDBJ databases">
        <title>Complete genome of Tamlana sp. UJ94.</title>
        <authorList>
            <person name="Jung J."/>
            <person name="Chung D."/>
            <person name="Bae S.S."/>
            <person name="Baek K."/>
        </authorList>
    </citation>
    <scope>NUCLEOTIDE SEQUENCE [LARGE SCALE GENOMIC DNA]</scope>
    <source>
        <strain evidence="2">UJ94</strain>
    </source>
</reference>
<keyword evidence="2" id="KW-1185">Reference proteome</keyword>
<dbReference type="Proteomes" id="UP000236592">
    <property type="component" value="Chromosome"/>
</dbReference>
<evidence type="ECO:0000313" key="1">
    <source>
        <dbReference type="EMBL" id="AUS04774.1"/>
    </source>
</evidence>
<dbReference type="AlphaFoldDB" id="A0A2I7SFZ5"/>
<gene>
    <name evidence="1" type="ORF">C1A40_04470</name>
</gene>
<dbReference type="KEGG" id="taj:C1A40_04470"/>
<dbReference type="OrthoDB" id="1446576at2"/>
<accession>A0A2I7SFZ5</accession>
<protein>
    <submittedName>
        <fullName evidence="1">Uncharacterized protein</fullName>
    </submittedName>
</protein>
<evidence type="ECO:0000313" key="2">
    <source>
        <dbReference type="Proteomes" id="UP000236592"/>
    </source>
</evidence>
<organism evidence="1 2">
    <name type="scientific">Pseudotamlana carrageenivorans</name>
    <dbReference type="NCBI Taxonomy" id="2069432"/>
    <lineage>
        <taxon>Bacteria</taxon>
        <taxon>Pseudomonadati</taxon>
        <taxon>Bacteroidota</taxon>
        <taxon>Flavobacteriia</taxon>
        <taxon>Flavobacteriales</taxon>
        <taxon>Flavobacteriaceae</taxon>
        <taxon>Pseudotamlana</taxon>
    </lineage>
</organism>
<dbReference type="RefSeq" id="WP_102994849.1">
    <property type="nucleotide sequence ID" value="NZ_CP025938.1"/>
</dbReference>
<dbReference type="EMBL" id="CP025938">
    <property type="protein sequence ID" value="AUS04774.1"/>
    <property type="molecule type" value="Genomic_DNA"/>
</dbReference>
<sequence>MKKNILIFISFLFFNSYGQSKDSVYFFINPKDTLIKKQIANKTNNFEGYKIINEKREVKKTKRSSAIDGDDIEYTSFESFSFSFNRENDTIISKSYVNNLNIIRERKQFLDVIKKLRNERLNFIFIEPKSCNRFIMRSVEILTFE</sequence>
<proteinExistence type="predicted"/>